<dbReference type="EMBL" id="JANBPT010000268">
    <property type="protein sequence ID" value="KAJ1924527.1"/>
    <property type="molecule type" value="Genomic_DNA"/>
</dbReference>
<gene>
    <name evidence="1" type="ORF">IWQ60_005142</name>
</gene>
<proteinExistence type="predicted"/>
<reference evidence="1" key="1">
    <citation type="submission" date="2022-07" db="EMBL/GenBank/DDBJ databases">
        <title>Phylogenomic reconstructions and comparative analyses of Kickxellomycotina fungi.</title>
        <authorList>
            <person name="Reynolds N.K."/>
            <person name="Stajich J.E."/>
            <person name="Barry K."/>
            <person name="Grigoriev I.V."/>
            <person name="Crous P."/>
            <person name="Smith M.E."/>
        </authorList>
    </citation>
    <scope>NUCLEOTIDE SEQUENCE</scope>
    <source>
        <strain evidence="1">RSA 861</strain>
    </source>
</reference>
<dbReference type="OrthoDB" id="340681at2759"/>
<dbReference type="PANTHER" id="PTHR12069:SF0">
    <property type="entry name" value="DNA-DIRECTED RNA POLYMERASE III SUBUNIT RPC5"/>
    <property type="match status" value="1"/>
</dbReference>
<dbReference type="InterPro" id="IPR006886">
    <property type="entry name" value="RNA_pol_III_Rpc5"/>
</dbReference>
<sequence length="491" mass="55528">MTEFLKALLDYYAHPSRASGLTAVLGTLVGIQKLVDESTGLTDGTARISMPTGLLVAELGVAAKLGQAELLEDTTLAQTLTRLYQLERKRRAFLDYHARFLADQGPSVPYEDLTRLYEFTVCALKRAALMLSVDRIVESNESIDTYGEVILPVSAQEDVNRLFNHARHQIPWLTVVHHLKNYIRQTRRQIRALNEALAARPPEDDRNPLWLPHGINPCKPVVKRPIMEDKVVAEIDVFRTDKLGQHLHVFQFPLKETHRVETDLEYPKTARLKPKNFVVELNYSLDTRSVLYNRQKGEDLGLGFNNRQVRTVYDAEQDGVDGGPSLMDTRTLVSNSIPNNTRYMVGILRNNELHLTDVARLVQMYPSLKYLDVIDSKVKSAAKKVNDESQAEISGPAPQPQARAINMQVRNPGAEELAHLRKTSVTYLKQQIEEEPWQPLDYFPSTSGQSELIYSYLLARSRKTLLSEDTSSTFLEKLAKETLPDEVVVPS</sequence>
<dbReference type="Pfam" id="PF04801">
    <property type="entry name" value="RPC5"/>
    <property type="match status" value="1"/>
</dbReference>
<dbReference type="GO" id="GO:0042797">
    <property type="term" value="P:tRNA transcription by RNA polymerase III"/>
    <property type="evidence" value="ECO:0007669"/>
    <property type="project" value="TreeGrafter"/>
</dbReference>
<evidence type="ECO:0000313" key="2">
    <source>
        <dbReference type="Proteomes" id="UP001150569"/>
    </source>
</evidence>
<organism evidence="1 2">
    <name type="scientific">Tieghemiomyces parasiticus</name>
    <dbReference type="NCBI Taxonomy" id="78921"/>
    <lineage>
        <taxon>Eukaryota</taxon>
        <taxon>Fungi</taxon>
        <taxon>Fungi incertae sedis</taxon>
        <taxon>Zoopagomycota</taxon>
        <taxon>Kickxellomycotina</taxon>
        <taxon>Dimargaritomycetes</taxon>
        <taxon>Dimargaritales</taxon>
        <taxon>Dimargaritaceae</taxon>
        <taxon>Tieghemiomyces</taxon>
    </lineage>
</organism>
<evidence type="ECO:0000313" key="1">
    <source>
        <dbReference type="EMBL" id="KAJ1924527.1"/>
    </source>
</evidence>
<dbReference type="Proteomes" id="UP001150569">
    <property type="component" value="Unassembled WGS sequence"/>
</dbReference>
<name>A0A9W8DTB2_9FUNG</name>
<dbReference type="PANTHER" id="PTHR12069">
    <property type="entry name" value="DNA-DIRECTED RNA POLYMERASES III 80 KDA POLYPEPTIDE RNA POLYMERASE III SUBUNIT 5"/>
    <property type="match status" value="1"/>
</dbReference>
<protein>
    <submittedName>
        <fullName evidence="1">Uncharacterized protein</fullName>
    </submittedName>
</protein>
<comment type="caution">
    <text evidence="1">The sequence shown here is derived from an EMBL/GenBank/DDBJ whole genome shotgun (WGS) entry which is preliminary data.</text>
</comment>
<dbReference type="AlphaFoldDB" id="A0A9W8DTB2"/>
<dbReference type="GO" id="GO:0005666">
    <property type="term" value="C:RNA polymerase III complex"/>
    <property type="evidence" value="ECO:0007669"/>
    <property type="project" value="TreeGrafter"/>
</dbReference>
<keyword evidence="2" id="KW-1185">Reference proteome</keyword>
<accession>A0A9W8DTB2</accession>